<feature type="domain" description="WIF" evidence="13">
    <location>
        <begin position="76"/>
        <end position="204"/>
    </location>
</feature>
<evidence type="ECO:0000259" key="13">
    <source>
        <dbReference type="PROSITE" id="PS50814"/>
    </source>
</evidence>
<dbReference type="RefSeq" id="XP_072851969.1">
    <property type="nucleotide sequence ID" value="XM_072995868.1"/>
</dbReference>
<feature type="domain" description="Protein kinase" evidence="12">
    <location>
        <begin position="341"/>
        <end position="614"/>
    </location>
</feature>
<keyword evidence="5" id="KW-0067">ATP-binding</keyword>
<evidence type="ECO:0000256" key="2">
    <source>
        <dbReference type="ARBA" id="ARBA00022692"/>
    </source>
</evidence>
<dbReference type="PANTHER" id="PTHR24416">
    <property type="entry name" value="TYROSINE-PROTEIN KINASE RECEPTOR"/>
    <property type="match status" value="1"/>
</dbReference>
<evidence type="ECO:0000256" key="6">
    <source>
        <dbReference type="ARBA" id="ARBA00022989"/>
    </source>
</evidence>
<feature type="compositionally biased region" description="Polar residues" evidence="10">
    <location>
        <begin position="299"/>
        <end position="308"/>
    </location>
</feature>
<gene>
    <name evidence="15" type="primary">RYK</name>
</gene>
<dbReference type="PROSITE" id="PS00109">
    <property type="entry name" value="PROTEIN_KINASE_TYR"/>
    <property type="match status" value="1"/>
</dbReference>
<evidence type="ECO:0000256" key="3">
    <source>
        <dbReference type="ARBA" id="ARBA00022729"/>
    </source>
</evidence>
<dbReference type="Gene3D" id="3.30.200.20">
    <property type="entry name" value="Phosphorylase Kinase, domain 1"/>
    <property type="match status" value="1"/>
</dbReference>
<keyword evidence="7 11" id="KW-0472">Membrane</keyword>
<dbReference type="CDD" id="cd05043">
    <property type="entry name" value="PTK_Ryk"/>
    <property type="match status" value="1"/>
</dbReference>
<reference evidence="15" key="1">
    <citation type="submission" date="2025-08" db="UniProtKB">
        <authorList>
            <consortium name="RefSeq"/>
        </authorList>
    </citation>
    <scope>IDENTIFICATION</scope>
</reference>
<feature type="transmembrane region" description="Helical" evidence="11">
    <location>
        <begin position="38"/>
        <end position="56"/>
    </location>
</feature>
<dbReference type="GeneID" id="110075277"/>
<dbReference type="SUPFAM" id="SSF56112">
    <property type="entry name" value="Protein kinase-like (PK-like)"/>
    <property type="match status" value="1"/>
</dbReference>
<sequence length="618" mass="69232">MVPGGWGDGSRRRDTTRTAAAAAPAGAEARPSPRFRPLLFLLWLPLAFLSPLLAGAEGLRGPLDATLPAAGPGLSVYMSQEEVRRLIGIDAELYYVRNDLINHYALSFNLLIPVETNILHFSWHAKAKVEYKLGFQVDNLLAMDMPQANISEQGEVPRTLSVFRVELSCTGRLDSEVTVLMQLNMTVNASKNITVLNFKRRKMCYKKLEQEIKIPILDKNSSKAIFDPVNAAPTTSTRVFYISVGVCCAVIFLVAIILAVLHLHSMKRIELEDSISNSSSSQGLSQPSTQTTQYLRADTPNNATPITSYPTLRIEKNDLKSVTLMEAKAKVKDIAISRERITLKDVLQEGTFGRIFHGTLIEEKDPTKEKQVFVKTVKDQASEVQVTMMLTESCKLRGLHHRNLLPISHVCIEEGEKPMVLLPYMNWGNLKLFLRQCKLVEANNPQAISQQDLVHMAIQIACGMSYLARREVIHKDLAARNCVIDDALQVKITDNALSRDLFPMDYHCLGDNENRPVRWMALETLVNNEFSGASDVWSFGVTLWELMTLGQTPYVDIDPFEMAAYLKDGYRIAQPINCPDELFAVMACCWALDPEERPKFQQLVQCLTEFHAALGAYV</sequence>
<keyword evidence="15" id="KW-0418">Kinase</keyword>
<evidence type="ECO:0000256" key="9">
    <source>
        <dbReference type="ARBA" id="ARBA00023180"/>
    </source>
</evidence>
<dbReference type="InterPro" id="IPR038677">
    <property type="entry name" value="WIF_sf"/>
</dbReference>
<evidence type="ECO:0000256" key="7">
    <source>
        <dbReference type="ARBA" id="ARBA00023136"/>
    </source>
</evidence>
<dbReference type="PRINTS" id="PR00109">
    <property type="entry name" value="TYRKINASE"/>
</dbReference>
<keyword evidence="2 11" id="KW-0812">Transmembrane</keyword>
<keyword evidence="4" id="KW-0547">Nucleotide-binding</keyword>
<evidence type="ECO:0000256" key="11">
    <source>
        <dbReference type="SAM" id="Phobius"/>
    </source>
</evidence>
<dbReference type="Pfam" id="PF02019">
    <property type="entry name" value="WIF"/>
    <property type="match status" value="1"/>
</dbReference>
<feature type="compositionally biased region" description="Low complexity" evidence="10">
    <location>
        <begin position="17"/>
        <end position="30"/>
    </location>
</feature>
<evidence type="ECO:0000256" key="8">
    <source>
        <dbReference type="ARBA" id="ARBA00023170"/>
    </source>
</evidence>
<feature type="region of interest" description="Disordered" evidence="10">
    <location>
        <begin position="277"/>
        <end position="308"/>
    </location>
</feature>
<comment type="subcellular location">
    <subcellularLocation>
        <location evidence="1">Membrane</location>
        <topology evidence="1">Single-pass membrane protein</topology>
    </subcellularLocation>
</comment>
<evidence type="ECO:0000313" key="15">
    <source>
        <dbReference type="RefSeq" id="XP_072851969.1"/>
    </source>
</evidence>
<feature type="transmembrane region" description="Helical" evidence="11">
    <location>
        <begin position="239"/>
        <end position="261"/>
    </location>
</feature>
<dbReference type="SMART" id="SM00469">
    <property type="entry name" value="WIF"/>
    <property type="match status" value="1"/>
</dbReference>
<dbReference type="InterPro" id="IPR008266">
    <property type="entry name" value="Tyr_kinase_AS"/>
</dbReference>
<keyword evidence="6 11" id="KW-1133">Transmembrane helix</keyword>
<dbReference type="InterPro" id="IPR050122">
    <property type="entry name" value="RTK"/>
</dbReference>
<dbReference type="Gene3D" id="2.60.40.2170">
    <property type="entry name" value="Wnt, WIF domain"/>
    <property type="match status" value="1"/>
</dbReference>
<dbReference type="PROSITE" id="PS50011">
    <property type="entry name" value="PROTEIN_KINASE_DOM"/>
    <property type="match status" value="1"/>
</dbReference>
<dbReference type="InterPro" id="IPR003306">
    <property type="entry name" value="WIF"/>
</dbReference>
<evidence type="ECO:0000256" key="10">
    <source>
        <dbReference type="SAM" id="MobiDB-lite"/>
    </source>
</evidence>
<name>A0ABM5G2T9_9SAUR</name>
<evidence type="ECO:0000256" key="1">
    <source>
        <dbReference type="ARBA" id="ARBA00004167"/>
    </source>
</evidence>
<dbReference type="InterPro" id="IPR001245">
    <property type="entry name" value="Ser-Thr/Tyr_kinase_cat_dom"/>
</dbReference>
<evidence type="ECO:0000313" key="14">
    <source>
        <dbReference type="Proteomes" id="UP001652642"/>
    </source>
</evidence>
<keyword evidence="9" id="KW-0325">Glycoprotein</keyword>
<keyword evidence="15" id="KW-0808">Transferase</keyword>
<dbReference type="Gene3D" id="1.10.510.10">
    <property type="entry name" value="Transferase(Phosphotransferase) domain 1"/>
    <property type="match status" value="1"/>
</dbReference>
<organism evidence="14 15">
    <name type="scientific">Pogona vitticeps</name>
    <name type="common">central bearded dragon</name>
    <dbReference type="NCBI Taxonomy" id="103695"/>
    <lineage>
        <taxon>Eukaryota</taxon>
        <taxon>Metazoa</taxon>
        <taxon>Chordata</taxon>
        <taxon>Craniata</taxon>
        <taxon>Vertebrata</taxon>
        <taxon>Euteleostomi</taxon>
        <taxon>Lepidosauria</taxon>
        <taxon>Squamata</taxon>
        <taxon>Bifurcata</taxon>
        <taxon>Unidentata</taxon>
        <taxon>Episquamata</taxon>
        <taxon>Toxicofera</taxon>
        <taxon>Iguania</taxon>
        <taxon>Acrodonta</taxon>
        <taxon>Agamidae</taxon>
        <taxon>Amphibolurinae</taxon>
        <taxon>Pogona</taxon>
    </lineage>
</organism>
<dbReference type="InterPro" id="IPR011009">
    <property type="entry name" value="Kinase-like_dom_sf"/>
</dbReference>
<keyword evidence="8" id="KW-0675">Receptor</keyword>
<protein>
    <submittedName>
        <fullName evidence="15">Tyrosine-protein kinase RYK isoform X2</fullName>
    </submittedName>
</protein>
<dbReference type="Proteomes" id="UP001652642">
    <property type="component" value="Chromosome 3"/>
</dbReference>
<feature type="region of interest" description="Disordered" evidence="10">
    <location>
        <begin position="1"/>
        <end position="30"/>
    </location>
</feature>
<dbReference type="PROSITE" id="PS50814">
    <property type="entry name" value="WIF"/>
    <property type="match status" value="1"/>
</dbReference>
<keyword evidence="3" id="KW-0732">Signal</keyword>
<evidence type="ECO:0000259" key="12">
    <source>
        <dbReference type="PROSITE" id="PS50011"/>
    </source>
</evidence>
<proteinExistence type="predicted"/>
<accession>A0ABM5G2T9</accession>
<dbReference type="InterPro" id="IPR000719">
    <property type="entry name" value="Prot_kinase_dom"/>
</dbReference>
<dbReference type="GO" id="GO:0016301">
    <property type="term" value="F:kinase activity"/>
    <property type="evidence" value="ECO:0007669"/>
    <property type="project" value="UniProtKB-KW"/>
</dbReference>
<dbReference type="Pfam" id="PF07714">
    <property type="entry name" value="PK_Tyr_Ser-Thr"/>
    <property type="match status" value="1"/>
</dbReference>
<evidence type="ECO:0000256" key="4">
    <source>
        <dbReference type="ARBA" id="ARBA00022741"/>
    </source>
</evidence>
<keyword evidence="14" id="KW-1185">Reference proteome</keyword>
<evidence type="ECO:0000256" key="5">
    <source>
        <dbReference type="ARBA" id="ARBA00022840"/>
    </source>
</evidence>
<dbReference type="PANTHER" id="PTHR24416:SF349">
    <property type="entry name" value="TYROSINE-PROTEIN KINASE RYK"/>
    <property type="match status" value="1"/>
</dbReference>
<feature type="compositionally biased region" description="Low complexity" evidence="10">
    <location>
        <begin position="277"/>
        <end position="293"/>
    </location>
</feature>